<reference evidence="8 9" key="1">
    <citation type="submission" date="2016-11" db="EMBL/GenBank/DDBJ databases">
        <authorList>
            <person name="Jaros S."/>
            <person name="Januszkiewicz K."/>
            <person name="Wedrychowicz H."/>
        </authorList>
    </citation>
    <scope>NUCLEOTIDE SEQUENCE [LARGE SCALE GENOMIC DNA]</scope>
    <source>
        <strain evidence="8 9">CGMCC 1.12145</strain>
    </source>
</reference>
<keyword evidence="3 6" id="KW-0815">Transposition</keyword>
<gene>
    <name evidence="8" type="ORF">SAMN02927921_04218</name>
</gene>
<keyword evidence="9" id="KW-1185">Reference proteome</keyword>
<dbReference type="Proteomes" id="UP000182248">
    <property type="component" value="Unassembled WGS sequence"/>
</dbReference>
<evidence type="ECO:0000256" key="7">
    <source>
        <dbReference type="SAM" id="MobiDB-lite"/>
    </source>
</evidence>
<sequence>MSNEAQSDLEKKILEQFMSGKNLFGEGGALAPMLKNVIEKALEAEMDAHLDDQERTKGNKRNGKGKKTLKSRFGSFDIDTPEDRQSSFEPALVK</sequence>
<dbReference type="STRING" id="1150368.SAMN02927921_04218"/>
<evidence type="ECO:0000256" key="2">
    <source>
        <dbReference type="ARBA" id="ARBA00010961"/>
    </source>
</evidence>
<dbReference type="PANTHER" id="PTHR33217">
    <property type="entry name" value="TRANSPOSASE FOR INSERTION SEQUENCE ELEMENT IS1081"/>
    <property type="match status" value="1"/>
</dbReference>
<evidence type="ECO:0000256" key="1">
    <source>
        <dbReference type="ARBA" id="ARBA00002190"/>
    </source>
</evidence>
<comment type="function">
    <text evidence="1 6">Required for the transposition of the insertion element.</text>
</comment>
<evidence type="ECO:0000256" key="4">
    <source>
        <dbReference type="ARBA" id="ARBA00023125"/>
    </source>
</evidence>
<keyword evidence="5 6" id="KW-0233">DNA recombination</keyword>
<keyword evidence="6" id="KW-0814">Transposable element</keyword>
<dbReference type="GO" id="GO:0004803">
    <property type="term" value="F:transposase activity"/>
    <property type="evidence" value="ECO:0007669"/>
    <property type="project" value="UniProtKB-UniRule"/>
</dbReference>
<dbReference type="GO" id="GO:0006313">
    <property type="term" value="P:DNA transposition"/>
    <property type="evidence" value="ECO:0007669"/>
    <property type="project" value="UniProtKB-UniRule"/>
</dbReference>
<dbReference type="GO" id="GO:0003677">
    <property type="term" value="F:DNA binding"/>
    <property type="evidence" value="ECO:0007669"/>
    <property type="project" value="UniProtKB-UniRule"/>
</dbReference>
<comment type="similarity">
    <text evidence="2 6">Belongs to the transposase mutator family.</text>
</comment>
<feature type="compositionally biased region" description="Basic and acidic residues" evidence="7">
    <location>
        <begin position="48"/>
        <end position="57"/>
    </location>
</feature>
<feature type="compositionally biased region" description="Basic residues" evidence="7">
    <location>
        <begin position="58"/>
        <end position="70"/>
    </location>
</feature>
<name>A0A1K1RZG3_9FLAO</name>
<evidence type="ECO:0000256" key="6">
    <source>
        <dbReference type="RuleBase" id="RU365089"/>
    </source>
</evidence>
<dbReference type="EMBL" id="FPJE01000044">
    <property type="protein sequence ID" value="SFW77346.1"/>
    <property type="molecule type" value="Genomic_DNA"/>
</dbReference>
<evidence type="ECO:0000313" key="8">
    <source>
        <dbReference type="EMBL" id="SFW77346.1"/>
    </source>
</evidence>
<dbReference type="AlphaFoldDB" id="A0A1K1RZG3"/>
<accession>A0A1K1RZG3</accession>
<dbReference type="InterPro" id="IPR001207">
    <property type="entry name" value="Transposase_mutator"/>
</dbReference>
<evidence type="ECO:0000256" key="3">
    <source>
        <dbReference type="ARBA" id="ARBA00022578"/>
    </source>
</evidence>
<feature type="non-terminal residue" evidence="8">
    <location>
        <position position="94"/>
    </location>
</feature>
<dbReference type="PANTHER" id="PTHR33217:SF8">
    <property type="entry name" value="MUTATOR FAMILY TRANSPOSASE"/>
    <property type="match status" value="1"/>
</dbReference>
<feature type="region of interest" description="Disordered" evidence="7">
    <location>
        <begin position="48"/>
        <end position="94"/>
    </location>
</feature>
<proteinExistence type="inferred from homology"/>
<evidence type="ECO:0000313" key="9">
    <source>
        <dbReference type="Proteomes" id="UP000182248"/>
    </source>
</evidence>
<dbReference type="RefSeq" id="WP_072319433.1">
    <property type="nucleotide sequence ID" value="NZ_FPJE01000044.1"/>
</dbReference>
<keyword evidence="4 6" id="KW-0238">DNA-binding</keyword>
<protein>
    <recommendedName>
        <fullName evidence="6">Mutator family transposase</fullName>
    </recommendedName>
</protein>
<organism evidence="8 9">
    <name type="scientific">Sinomicrobium oceani</name>
    <dbReference type="NCBI Taxonomy" id="1150368"/>
    <lineage>
        <taxon>Bacteria</taxon>
        <taxon>Pseudomonadati</taxon>
        <taxon>Bacteroidota</taxon>
        <taxon>Flavobacteriia</taxon>
        <taxon>Flavobacteriales</taxon>
        <taxon>Flavobacteriaceae</taxon>
        <taxon>Sinomicrobium</taxon>
    </lineage>
</organism>
<evidence type="ECO:0000256" key="5">
    <source>
        <dbReference type="ARBA" id="ARBA00023172"/>
    </source>
</evidence>
<dbReference type="Pfam" id="PF00872">
    <property type="entry name" value="Transposase_mut"/>
    <property type="match status" value="1"/>
</dbReference>